<dbReference type="PANTHER" id="PTHR43539:SF68">
    <property type="entry name" value="FLAVIN-BINDING MONOOXYGENASE-LIKE PROTEIN (AFU_ORTHOLOGUE AFUA_4G09220)"/>
    <property type="match status" value="1"/>
</dbReference>
<evidence type="ECO:0000256" key="2">
    <source>
        <dbReference type="SAM" id="MobiDB-lite"/>
    </source>
</evidence>
<dbReference type="Gene3D" id="3.10.450.50">
    <property type="match status" value="1"/>
</dbReference>
<dbReference type="Pfam" id="PF13738">
    <property type="entry name" value="Pyr_redox_3"/>
    <property type="match status" value="1"/>
</dbReference>
<reference evidence="3" key="1">
    <citation type="journal article" date="2014" name="Int. J. Syst. Evol. Microbiol.">
        <title>Complete genome sequence of Corynebacterium casei LMG S-19264T (=DSM 44701T), isolated from a smear-ripened cheese.</title>
        <authorList>
            <consortium name="US DOE Joint Genome Institute (JGI-PGF)"/>
            <person name="Walter F."/>
            <person name="Albersmeier A."/>
            <person name="Kalinowski J."/>
            <person name="Ruckert C."/>
        </authorList>
    </citation>
    <scope>NUCLEOTIDE SEQUENCE</scope>
    <source>
        <strain evidence="3">CGMCC 1.15493</strain>
    </source>
</reference>
<dbReference type="SUPFAM" id="SSF51905">
    <property type="entry name" value="FAD/NAD(P)-binding domain"/>
    <property type="match status" value="1"/>
</dbReference>
<gene>
    <name evidence="3" type="ORF">GCM10011335_03130</name>
</gene>
<dbReference type="GO" id="GO:0004497">
    <property type="term" value="F:monooxygenase activity"/>
    <property type="evidence" value="ECO:0007669"/>
    <property type="project" value="TreeGrafter"/>
</dbReference>
<dbReference type="SUPFAM" id="SSF54427">
    <property type="entry name" value="NTF2-like"/>
    <property type="match status" value="1"/>
</dbReference>
<evidence type="ECO:0000256" key="1">
    <source>
        <dbReference type="ARBA" id="ARBA00023002"/>
    </source>
</evidence>
<dbReference type="PANTHER" id="PTHR43539">
    <property type="entry name" value="FLAVIN-BINDING MONOOXYGENASE-LIKE PROTEIN (AFU_ORTHOLOGUE AFUA_4G09220)"/>
    <property type="match status" value="1"/>
</dbReference>
<name>A0A917D6Q7_9HYPH</name>
<comment type="caution">
    <text evidence="3">The sequence shown here is derived from an EMBL/GenBank/DDBJ whole genome shotgun (WGS) entry which is preliminary data.</text>
</comment>
<dbReference type="PRINTS" id="PR00411">
    <property type="entry name" value="PNDRDTASEI"/>
</dbReference>
<protein>
    <submittedName>
        <fullName evidence="3">FAD-dependent oxidoreductase</fullName>
    </submittedName>
</protein>
<accession>A0A917D6Q7</accession>
<reference evidence="3" key="2">
    <citation type="submission" date="2020-09" db="EMBL/GenBank/DDBJ databases">
        <authorList>
            <person name="Sun Q."/>
            <person name="Zhou Y."/>
        </authorList>
    </citation>
    <scope>NUCLEOTIDE SEQUENCE</scope>
    <source>
        <strain evidence="3">CGMCC 1.15493</strain>
    </source>
</reference>
<dbReference type="EMBL" id="BMJJ01000001">
    <property type="protein sequence ID" value="GGD03700.1"/>
    <property type="molecule type" value="Genomic_DNA"/>
</dbReference>
<dbReference type="GO" id="GO:0050660">
    <property type="term" value="F:flavin adenine dinucleotide binding"/>
    <property type="evidence" value="ECO:0007669"/>
    <property type="project" value="TreeGrafter"/>
</dbReference>
<organism evidence="3 4">
    <name type="scientific">Aureimonas glaciei</name>
    <dbReference type="NCBI Taxonomy" id="1776957"/>
    <lineage>
        <taxon>Bacteria</taxon>
        <taxon>Pseudomonadati</taxon>
        <taxon>Pseudomonadota</taxon>
        <taxon>Alphaproteobacteria</taxon>
        <taxon>Hyphomicrobiales</taxon>
        <taxon>Aurantimonadaceae</taxon>
        <taxon>Aureimonas</taxon>
    </lineage>
</organism>
<feature type="region of interest" description="Disordered" evidence="2">
    <location>
        <begin position="131"/>
        <end position="150"/>
    </location>
</feature>
<dbReference type="RefSeq" id="WP_188848797.1">
    <property type="nucleotide sequence ID" value="NZ_BMJJ01000001.1"/>
</dbReference>
<dbReference type="InterPro" id="IPR050982">
    <property type="entry name" value="Auxin_biosynth/cation_transpt"/>
</dbReference>
<evidence type="ECO:0000313" key="4">
    <source>
        <dbReference type="Proteomes" id="UP000613160"/>
    </source>
</evidence>
<dbReference type="InterPro" id="IPR036188">
    <property type="entry name" value="FAD/NAD-bd_sf"/>
</dbReference>
<evidence type="ECO:0000313" key="3">
    <source>
        <dbReference type="EMBL" id="GGD03700.1"/>
    </source>
</evidence>
<keyword evidence="4" id="KW-1185">Reference proteome</keyword>
<proteinExistence type="predicted"/>
<dbReference type="Gene3D" id="3.50.50.60">
    <property type="entry name" value="FAD/NAD(P)-binding domain"/>
    <property type="match status" value="2"/>
</dbReference>
<keyword evidence="1" id="KW-0560">Oxidoreductase</keyword>
<dbReference type="AlphaFoldDB" id="A0A917D6Q7"/>
<dbReference type="Proteomes" id="UP000613160">
    <property type="component" value="Unassembled WGS sequence"/>
</dbReference>
<dbReference type="InterPro" id="IPR032710">
    <property type="entry name" value="NTF2-like_dom_sf"/>
</dbReference>
<sequence>MSETLERPQTMARGTVETWLKRFEAVCAAGEAGAAAALFGEESYWRDLVAFTWNIKTVEGPDGVRDMLRAVLPHVRPRNFRIEEEPTEAGGVTESWFTFETEVARGRGHLRLKDGKAWTFLTTMTELKGFEEPSGERRPMGAEHGAAKDRKSWLEKRQQEAEELGHATQPEVVIIGGGQGGIALGARLRQLGVPTIIVEKNARAGDSWRKRYKSLCLHDPVWYDHLPYIDFPKNWPVFAPKDKIGDWLEMYAKVMELNYWSSTEAKSAKFDEATKTWAVTVERDGKEIVLRPKQLVFATGMSAKANWPSFPGMERFKGEQHHSSQHPGPDAWKDKRVVVIGSNNSAHDICAALWEAGADVTMVQRSSTHIVKSDSLMELGLGALYSEQALANGVTTAKADLIFASLPYRILHTFQIPVYDAIRERDAQFYADLEKAGFMLDWGADGSGLFMKYLRRGSGYYIDVGASQLIIDGKIKLKSGSDVEEITEDGVLLKDGTHLPADLIVYATGYGSMNGWVADLIDRETADRVGKCWGLGSDTPKDPGPWEGEQRNMWKPTQVENLWFHGGNLHQSRHYSQFLALQLKARQEGIPTPVYGLQESFHKG</sequence>